<evidence type="ECO:0000313" key="7">
    <source>
        <dbReference type="Proteomes" id="UP000240419"/>
    </source>
</evidence>
<dbReference type="InterPro" id="IPR000914">
    <property type="entry name" value="SBP_5_dom"/>
</dbReference>
<feature type="chain" id="PRO_5039411412" evidence="4">
    <location>
        <begin position="23"/>
        <end position="525"/>
    </location>
</feature>
<dbReference type="Proteomes" id="UP000240419">
    <property type="component" value="Unassembled WGS sequence"/>
</dbReference>
<dbReference type="SUPFAM" id="SSF53850">
    <property type="entry name" value="Periplasmic binding protein-like II"/>
    <property type="match status" value="1"/>
</dbReference>
<evidence type="ECO:0000256" key="2">
    <source>
        <dbReference type="ARBA" id="ARBA00022448"/>
    </source>
</evidence>
<sequence length="525" mass="57473">MKKKSFYHTLIAMTIAVSAALAGCSSGQDTSTSGGQAGGTAEAGKTGGTLVIARLSDANNLDPHFLSQIPSAAIVHHKVYEGLVRMDKESKYVPSLASEWKQLDDLTWEFKLRQGVTFHDGAPFNAEAVKATIARVQDPAVGSSRINMFEAIKEVKVVDEYTVQFLLNYPYAPLLSVLASAEGSIISPKAIEQYGKDLSKNPTGTGPYKFEKWTPGQEVVLVRNDNYYGGTPNLDKVVFKTVPEDTTRLAMVETGEAQVAENLPVTDIDRVQNSPSMQLGRYPGFSVDHIGLNTKKKPFDDVRVRQAIAHAIDKKTIIEGVYNSVGTPANSSISPSMVGYSPNVEDIQYDIEKAKQLLAEAGYPNGFKAKIALNDNKARISVAEVLQQQLKPIGIDLQLDVMEFGAYIEAASKGETDLFMSGWGNATGDADYNQANLYHSKAHGAPGNHSFYNNPEVDKLIDEGRRETDPEKRKQLYEKAQQIEMNESPLIPFRFSENLAAIQKNVQGVWISPAGHIEIDEVTIQ</sequence>
<dbReference type="InterPro" id="IPR030678">
    <property type="entry name" value="Peptide/Ni-bd"/>
</dbReference>
<dbReference type="PANTHER" id="PTHR30290:SF9">
    <property type="entry name" value="OLIGOPEPTIDE-BINDING PROTEIN APPA"/>
    <property type="match status" value="1"/>
</dbReference>
<dbReference type="RefSeq" id="WP_106837311.1">
    <property type="nucleotide sequence ID" value="NZ_JBCNIW010000016.1"/>
</dbReference>
<dbReference type="PROSITE" id="PS51257">
    <property type="entry name" value="PROKAR_LIPOPROTEIN"/>
    <property type="match status" value="1"/>
</dbReference>
<dbReference type="AlphaFoldDB" id="A0A2P7VK07"/>
<evidence type="ECO:0000256" key="1">
    <source>
        <dbReference type="ARBA" id="ARBA00005695"/>
    </source>
</evidence>
<comment type="caution">
    <text evidence="6">The sequence shown here is derived from an EMBL/GenBank/DDBJ whole genome shotgun (WGS) entry which is preliminary data.</text>
</comment>
<dbReference type="GO" id="GO:0042597">
    <property type="term" value="C:periplasmic space"/>
    <property type="evidence" value="ECO:0007669"/>
    <property type="project" value="UniProtKB-ARBA"/>
</dbReference>
<accession>A0A2P7VK07</accession>
<dbReference type="PIRSF" id="PIRSF002741">
    <property type="entry name" value="MppA"/>
    <property type="match status" value="1"/>
</dbReference>
<name>A0A2P7VK07_9BACL</name>
<protein>
    <submittedName>
        <fullName evidence="6">Glutathione ABC transporter substrate-binding protein</fullName>
    </submittedName>
</protein>
<dbReference type="OrthoDB" id="9796817at2"/>
<dbReference type="PANTHER" id="PTHR30290">
    <property type="entry name" value="PERIPLASMIC BINDING COMPONENT OF ABC TRANSPORTER"/>
    <property type="match status" value="1"/>
</dbReference>
<keyword evidence="2" id="KW-0813">Transport</keyword>
<dbReference type="Gene3D" id="3.10.105.10">
    <property type="entry name" value="Dipeptide-binding Protein, Domain 3"/>
    <property type="match status" value="1"/>
</dbReference>
<dbReference type="Gene3D" id="3.90.76.10">
    <property type="entry name" value="Dipeptide-binding Protein, Domain 1"/>
    <property type="match status" value="1"/>
</dbReference>
<keyword evidence="3 4" id="KW-0732">Signal</keyword>
<gene>
    <name evidence="6" type="ORF">C7R93_02470</name>
</gene>
<proteinExistence type="inferred from homology"/>
<dbReference type="CDD" id="cd08499">
    <property type="entry name" value="PBP2_Ylib_like"/>
    <property type="match status" value="1"/>
</dbReference>
<keyword evidence="7" id="KW-1185">Reference proteome</keyword>
<dbReference type="Gene3D" id="3.40.190.10">
    <property type="entry name" value="Periplasmic binding protein-like II"/>
    <property type="match status" value="1"/>
</dbReference>
<feature type="signal peptide" evidence="4">
    <location>
        <begin position="1"/>
        <end position="22"/>
    </location>
</feature>
<evidence type="ECO:0000256" key="3">
    <source>
        <dbReference type="ARBA" id="ARBA00022729"/>
    </source>
</evidence>
<dbReference type="GO" id="GO:0015833">
    <property type="term" value="P:peptide transport"/>
    <property type="evidence" value="ECO:0007669"/>
    <property type="project" value="TreeGrafter"/>
</dbReference>
<comment type="similarity">
    <text evidence="1">Belongs to the bacterial solute-binding protein 5 family.</text>
</comment>
<reference evidence="6 7" key="1">
    <citation type="submission" date="2018-03" db="EMBL/GenBank/DDBJ databases">
        <title>Brevisbacillus phylogenomics.</title>
        <authorList>
            <person name="Dunlap C."/>
        </authorList>
    </citation>
    <scope>NUCLEOTIDE SEQUENCE [LARGE SCALE GENOMIC DNA]</scope>
    <source>
        <strain evidence="6 7">NRRL NRS-1210</strain>
    </source>
</reference>
<dbReference type="EMBL" id="PXZM01000003">
    <property type="protein sequence ID" value="PSJ99561.1"/>
    <property type="molecule type" value="Genomic_DNA"/>
</dbReference>
<evidence type="ECO:0000259" key="5">
    <source>
        <dbReference type="Pfam" id="PF00496"/>
    </source>
</evidence>
<feature type="domain" description="Solute-binding protein family 5" evidence="5">
    <location>
        <begin position="91"/>
        <end position="442"/>
    </location>
</feature>
<dbReference type="InterPro" id="IPR039424">
    <property type="entry name" value="SBP_5"/>
</dbReference>
<dbReference type="GO" id="GO:0043190">
    <property type="term" value="C:ATP-binding cassette (ABC) transporter complex"/>
    <property type="evidence" value="ECO:0007669"/>
    <property type="project" value="InterPro"/>
</dbReference>
<organism evidence="6 7">
    <name type="scientific">Brevibacillus fortis</name>
    <dbReference type="NCBI Taxonomy" id="2126352"/>
    <lineage>
        <taxon>Bacteria</taxon>
        <taxon>Bacillati</taxon>
        <taxon>Bacillota</taxon>
        <taxon>Bacilli</taxon>
        <taxon>Bacillales</taxon>
        <taxon>Paenibacillaceae</taxon>
        <taxon>Brevibacillus</taxon>
    </lineage>
</organism>
<dbReference type="GO" id="GO:1904680">
    <property type="term" value="F:peptide transmembrane transporter activity"/>
    <property type="evidence" value="ECO:0007669"/>
    <property type="project" value="TreeGrafter"/>
</dbReference>
<dbReference type="Pfam" id="PF00496">
    <property type="entry name" value="SBP_bac_5"/>
    <property type="match status" value="1"/>
</dbReference>
<evidence type="ECO:0000256" key="4">
    <source>
        <dbReference type="SAM" id="SignalP"/>
    </source>
</evidence>
<evidence type="ECO:0000313" key="6">
    <source>
        <dbReference type="EMBL" id="PSJ99561.1"/>
    </source>
</evidence>